<dbReference type="InterPro" id="IPR005118">
    <property type="entry name" value="TRCF_C"/>
</dbReference>
<gene>
    <name evidence="9 13" type="primary">mfd</name>
    <name evidence="13" type="ORF">CH339_04730</name>
</gene>
<dbReference type="PANTHER" id="PTHR47964:SF1">
    <property type="entry name" value="ATP-DEPENDENT DNA HELICASE HOMOLOG RECG, CHLOROPLASTIC"/>
    <property type="match status" value="1"/>
</dbReference>
<dbReference type="Gene3D" id="3.90.1150.50">
    <property type="entry name" value="Transcription-repair-coupling factor, D7 domain"/>
    <property type="match status" value="1"/>
</dbReference>
<keyword evidence="3 9" id="KW-0227">DNA damage</keyword>
<dbReference type="Pfam" id="PF17757">
    <property type="entry name" value="UvrB_inter"/>
    <property type="match status" value="1"/>
</dbReference>
<dbReference type="InterPro" id="IPR036101">
    <property type="entry name" value="CarD-like/TRCF_RID_sf"/>
</dbReference>
<dbReference type="Gene3D" id="2.40.10.170">
    <property type="match status" value="1"/>
</dbReference>
<evidence type="ECO:0000256" key="1">
    <source>
        <dbReference type="ARBA" id="ARBA00022490"/>
    </source>
</evidence>
<dbReference type="CDD" id="cd17991">
    <property type="entry name" value="DEXHc_TRCF"/>
    <property type="match status" value="1"/>
</dbReference>
<feature type="domain" description="Helicase C-terminal" evidence="12">
    <location>
        <begin position="862"/>
        <end position="1016"/>
    </location>
</feature>
<dbReference type="InterPro" id="IPR014001">
    <property type="entry name" value="Helicase_ATP-bd"/>
</dbReference>
<feature type="domain" description="Helicase ATP-binding" evidence="11">
    <location>
        <begin position="680"/>
        <end position="841"/>
    </location>
</feature>
<dbReference type="GO" id="GO:0006355">
    <property type="term" value="P:regulation of DNA-templated transcription"/>
    <property type="evidence" value="ECO:0007669"/>
    <property type="project" value="UniProtKB-UniRule"/>
</dbReference>
<dbReference type="GO" id="GO:0005524">
    <property type="term" value="F:ATP binding"/>
    <property type="evidence" value="ECO:0007669"/>
    <property type="project" value="UniProtKB-UniRule"/>
</dbReference>
<evidence type="ECO:0000256" key="9">
    <source>
        <dbReference type="HAMAP-Rule" id="MF_00969"/>
    </source>
</evidence>
<keyword evidence="8 9" id="KW-0234">DNA repair</keyword>
<dbReference type="Pfam" id="PF00271">
    <property type="entry name" value="Helicase_C"/>
    <property type="match status" value="1"/>
</dbReference>
<keyword evidence="14" id="KW-1185">Reference proteome</keyword>
<evidence type="ECO:0000313" key="13">
    <source>
        <dbReference type="EMBL" id="RAI28992.1"/>
    </source>
</evidence>
<dbReference type="HAMAP" id="MF_00969">
    <property type="entry name" value="TRCF"/>
    <property type="match status" value="1"/>
</dbReference>
<keyword evidence="4 9" id="KW-0378">Hydrolase</keyword>
<feature type="compositionally biased region" description="Basic residues" evidence="10">
    <location>
        <begin position="1"/>
        <end position="15"/>
    </location>
</feature>
<keyword evidence="6 9" id="KW-0067">ATP-binding</keyword>
<dbReference type="InterPro" id="IPR027417">
    <property type="entry name" value="P-loop_NTPase"/>
</dbReference>
<dbReference type="Gene3D" id="3.40.50.300">
    <property type="entry name" value="P-loop containing nucleotide triphosphate hydrolases"/>
    <property type="match status" value="2"/>
</dbReference>
<dbReference type="InterPro" id="IPR004576">
    <property type="entry name" value="Mfd"/>
</dbReference>
<dbReference type="PROSITE" id="PS51192">
    <property type="entry name" value="HELICASE_ATP_BIND_1"/>
    <property type="match status" value="1"/>
</dbReference>
<dbReference type="SUPFAM" id="SSF52540">
    <property type="entry name" value="P-loop containing nucleoside triphosphate hydrolases"/>
    <property type="match status" value="4"/>
</dbReference>
<sequence>MPGSRGPRKRRRATTRRSSSASAPSTPPDPDPSTPTRFRDRSDAEDRKVTDLTTLFERQSSATLAGVVDGLEAMVAAKLTMAGFGKGKGPALAFVVRDGGRMAAIADAIGFFAPGVETLILPAWDCLPYDRVSPNAGVSARRMATLARLAHMERTEKPVILLTTANALLQRLPPRDWVAGQSLTVAPGNRVDMSDLTGWLESNGFQRSPTVRETGEYAVRGGIVDLYAAGTDAPLRLDFFGDTLESIRPFDPETQRSTGQNRRIDLVPTNEIVLNDETVARFRQAYRSEFGGNTQNDMLYQAVSEGRRYPGMEHWLPLFYERLDTLDAYLGDAPVLFDALIDDVVHERHEQIEDHYQARREALEKSADGAAPYKPLHPDTLYLTEEAYKLFLADRNTAKMTPFGAPEEKAGIVNIGGHVGRSFAAERASGDVNVFDALVAHVRALLKKPKRVVIASWSEGARDRLQNVLADHGLERVERVGDWQAVEALPKDVVALVVLGVETGFETGDFSVIGEQDVLGDRLVRSRRKSRRAQDFLSDVTSLAEGDLIVHVDHGIGRFVGLKTIEAAGAPHDCLDIRYHGDDKLYLPVENIELLTRYGSEETEVQLDRLGGGAWQARKARMKARIREIADGLIKTAAARAMKTAEVINAPEGLSDEFAAKFPYEETEDQLGAIEAVLEDLGSGRPADRLVCGDVGFGKTEVALRAAFAVAMSGRQVAVIVPTTLLSRQHFKTFQERFRGLPLEVAQASRLVGTKEMSRVKAGLTDGTIDIVVGTHALLGKAIKFRNLGLLIVDEEQHFGVKHKERLKELKTDVHVLTLTATPIPRTLQLALSGVREMSIIATPPVDRLAVRTFISPFDPLVVREALLRERYRGGQSFYVCPRISDLSEIKTFLDENVPEVKVAVAHGQMTPGMLEDIMTAFYEGRYDVLLSTTIVESGLDIPTANTLIVHRADMFGLAQLYQLRGRVGRSKVRAYSLFTVPADRKLTPAAERRLKVLESLDTLGAGFQLASHDLDIRGAGNLVGEEQSGHIREVGYELYQQMLEEAVASQRAGGEEELEDHWSPQISVGTPVMIPESYVPDLQLRLNLYRRLGDLGEASEIDGFGAEMIDRFGPMPDEVEHLLKIMFIKGLCRKANVEKIDAGPKGVVVSFRKGEFENAAGLVRYITEQGALAKIRPDQRVFFSRDWPGPDDRLKGAATILTKLARLAEDARKAA</sequence>
<dbReference type="GO" id="GO:0005737">
    <property type="term" value="C:cytoplasm"/>
    <property type="evidence" value="ECO:0007669"/>
    <property type="project" value="UniProtKB-SubCell"/>
</dbReference>
<dbReference type="SUPFAM" id="SSF143517">
    <property type="entry name" value="TRCF domain-like"/>
    <property type="match status" value="1"/>
</dbReference>
<dbReference type="Pfam" id="PF03461">
    <property type="entry name" value="TRCF"/>
    <property type="match status" value="1"/>
</dbReference>
<dbReference type="GO" id="GO:0000716">
    <property type="term" value="P:transcription-coupled nucleotide-excision repair, DNA damage recognition"/>
    <property type="evidence" value="ECO:0007669"/>
    <property type="project" value="UniProtKB-UniRule"/>
</dbReference>
<dbReference type="PROSITE" id="PS51194">
    <property type="entry name" value="HELICASE_CTER"/>
    <property type="match status" value="1"/>
</dbReference>
<dbReference type="NCBIfam" id="TIGR00580">
    <property type="entry name" value="mfd"/>
    <property type="match status" value="1"/>
</dbReference>
<dbReference type="OrthoDB" id="9804325at2"/>
<dbReference type="Gene3D" id="3.30.2060.10">
    <property type="entry name" value="Penicillin-binding protein 1b domain"/>
    <property type="match status" value="1"/>
</dbReference>
<dbReference type="AlphaFoldDB" id="A0A327JVN9"/>
<dbReference type="GO" id="GO:0003684">
    <property type="term" value="F:damaged DNA binding"/>
    <property type="evidence" value="ECO:0007669"/>
    <property type="project" value="InterPro"/>
</dbReference>
<reference evidence="13 14" key="1">
    <citation type="submission" date="2017-07" db="EMBL/GenBank/DDBJ databases">
        <title>Draft Genome Sequences of Select Purple Nonsulfur Bacteria.</title>
        <authorList>
            <person name="Lasarre B."/>
            <person name="Mckinlay J.B."/>
        </authorList>
    </citation>
    <scope>NUCLEOTIDE SEQUENCE [LARGE SCALE GENOMIC DNA]</scope>
    <source>
        <strain evidence="13 14">DSM 11290</strain>
    </source>
</reference>
<evidence type="ECO:0000313" key="14">
    <source>
        <dbReference type="Proteomes" id="UP000249299"/>
    </source>
</evidence>
<comment type="similarity">
    <text evidence="9">In the C-terminal section; belongs to the helicase family. RecG subfamily.</text>
</comment>
<dbReference type="SMART" id="SM00490">
    <property type="entry name" value="HELICc"/>
    <property type="match status" value="1"/>
</dbReference>
<organism evidence="13 14">
    <name type="scientific">Rhodobium orientis</name>
    <dbReference type="NCBI Taxonomy" id="34017"/>
    <lineage>
        <taxon>Bacteria</taxon>
        <taxon>Pseudomonadati</taxon>
        <taxon>Pseudomonadota</taxon>
        <taxon>Alphaproteobacteria</taxon>
        <taxon>Hyphomicrobiales</taxon>
        <taxon>Rhodobiaceae</taxon>
        <taxon>Rhodobium</taxon>
    </lineage>
</organism>
<comment type="function">
    <text evidence="9">Couples transcription and DNA repair by recognizing RNA polymerase (RNAP) stalled at DNA lesions. Mediates ATP-dependent release of RNAP and its truncated transcript from the DNA, and recruitment of nucleotide excision repair machinery to the damaged site.</text>
</comment>
<dbReference type="PANTHER" id="PTHR47964">
    <property type="entry name" value="ATP-DEPENDENT DNA HELICASE HOMOLOG RECG, CHLOROPLASTIC"/>
    <property type="match status" value="1"/>
</dbReference>
<evidence type="ECO:0000256" key="6">
    <source>
        <dbReference type="ARBA" id="ARBA00022840"/>
    </source>
</evidence>
<accession>A0A327JVN9</accession>
<dbReference type="Pfam" id="PF02559">
    <property type="entry name" value="CarD_TRCF_RID"/>
    <property type="match status" value="1"/>
</dbReference>
<dbReference type="InterPro" id="IPR011545">
    <property type="entry name" value="DEAD/DEAH_box_helicase_dom"/>
</dbReference>
<evidence type="ECO:0000256" key="3">
    <source>
        <dbReference type="ARBA" id="ARBA00022763"/>
    </source>
</evidence>
<dbReference type="InterPro" id="IPR047112">
    <property type="entry name" value="RecG/Mfd"/>
</dbReference>
<comment type="subcellular location">
    <subcellularLocation>
        <location evidence="9">Cytoplasm</location>
    </subcellularLocation>
</comment>
<proteinExistence type="inferred from homology"/>
<dbReference type="EC" id="3.6.4.-" evidence="9"/>
<evidence type="ECO:0000256" key="8">
    <source>
        <dbReference type="ARBA" id="ARBA00023204"/>
    </source>
</evidence>
<evidence type="ECO:0000256" key="2">
    <source>
        <dbReference type="ARBA" id="ARBA00022741"/>
    </source>
</evidence>
<dbReference type="SMART" id="SM00487">
    <property type="entry name" value="DEXDc"/>
    <property type="match status" value="1"/>
</dbReference>
<evidence type="ECO:0000256" key="4">
    <source>
        <dbReference type="ARBA" id="ARBA00022801"/>
    </source>
</evidence>
<dbReference type="InterPro" id="IPR041471">
    <property type="entry name" value="UvrB_inter"/>
</dbReference>
<dbReference type="InterPro" id="IPR037235">
    <property type="entry name" value="TRCF-like_C_D7"/>
</dbReference>
<comment type="similarity">
    <text evidence="9">In the N-terminal section; belongs to the UvrB family.</text>
</comment>
<keyword evidence="2 9" id="KW-0547">Nucleotide-binding</keyword>
<evidence type="ECO:0000259" key="11">
    <source>
        <dbReference type="PROSITE" id="PS51192"/>
    </source>
</evidence>
<dbReference type="EMBL" id="NPEV01000006">
    <property type="protein sequence ID" value="RAI28992.1"/>
    <property type="molecule type" value="Genomic_DNA"/>
</dbReference>
<comment type="caution">
    <text evidence="13">The sequence shown here is derived from an EMBL/GenBank/DDBJ whole genome shotgun (WGS) entry which is preliminary data.</text>
</comment>
<protein>
    <recommendedName>
        <fullName evidence="9">Transcription-repair-coupling factor</fullName>
        <shortName evidence="9">TRCF</shortName>
        <ecNumber evidence="9">3.6.4.-</ecNumber>
    </recommendedName>
</protein>
<dbReference type="GO" id="GO:0016787">
    <property type="term" value="F:hydrolase activity"/>
    <property type="evidence" value="ECO:0007669"/>
    <property type="project" value="UniProtKB-KW"/>
</dbReference>
<evidence type="ECO:0000256" key="5">
    <source>
        <dbReference type="ARBA" id="ARBA00022806"/>
    </source>
</evidence>
<dbReference type="SMART" id="SM01058">
    <property type="entry name" value="CarD_TRCF"/>
    <property type="match status" value="1"/>
</dbReference>
<dbReference type="SMART" id="SM00982">
    <property type="entry name" value="TRCF"/>
    <property type="match status" value="1"/>
</dbReference>
<evidence type="ECO:0000259" key="12">
    <source>
        <dbReference type="PROSITE" id="PS51194"/>
    </source>
</evidence>
<keyword evidence="7 9" id="KW-0238">DNA-binding</keyword>
<keyword evidence="5" id="KW-0347">Helicase</keyword>
<name>A0A327JVN9_9HYPH</name>
<dbReference type="Pfam" id="PF00270">
    <property type="entry name" value="DEAD"/>
    <property type="match status" value="1"/>
</dbReference>
<dbReference type="GO" id="GO:0003678">
    <property type="term" value="F:DNA helicase activity"/>
    <property type="evidence" value="ECO:0007669"/>
    <property type="project" value="TreeGrafter"/>
</dbReference>
<feature type="compositionally biased region" description="Basic and acidic residues" evidence="10">
    <location>
        <begin position="37"/>
        <end position="47"/>
    </location>
</feature>
<dbReference type="SUPFAM" id="SSF141259">
    <property type="entry name" value="CarD-like"/>
    <property type="match status" value="1"/>
</dbReference>
<dbReference type="Gene3D" id="3.40.50.11180">
    <property type="match status" value="1"/>
</dbReference>
<dbReference type="Gene3D" id="3.40.50.11140">
    <property type="match status" value="1"/>
</dbReference>
<keyword evidence="1 9" id="KW-0963">Cytoplasm</keyword>
<dbReference type="InterPro" id="IPR003711">
    <property type="entry name" value="CarD-like/TRCF_RID"/>
</dbReference>
<dbReference type="InterPro" id="IPR001650">
    <property type="entry name" value="Helicase_C-like"/>
</dbReference>
<dbReference type="Proteomes" id="UP000249299">
    <property type="component" value="Unassembled WGS sequence"/>
</dbReference>
<evidence type="ECO:0000256" key="10">
    <source>
        <dbReference type="SAM" id="MobiDB-lite"/>
    </source>
</evidence>
<feature type="region of interest" description="Disordered" evidence="10">
    <location>
        <begin position="1"/>
        <end position="47"/>
    </location>
</feature>
<evidence type="ECO:0000256" key="7">
    <source>
        <dbReference type="ARBA" id="ARBA00023125"/>
    </source>
</evidence>